<dbReference type="Gene3D" id="1.10.630.10">
    <property type="entry name" value="Cytochrome P450"/>
    <property type="match status" value="1"/>
</dbReference>
<organism evidence="2 3">
    <name type="scientific">Acrasis kona</name>
    <dbReference type="NCBI Taxonomy" id="1008807"/>
    <lineage>
        <taxon>Eukaryota</taxon>
        <taxon>Discoba</taxon>
        <taxon>Heterolobosea</taxon>
        <taxon>Tetramitia</taxon>
        <taxon>Eutetramitia</taxon>
        <taxon>Acrasidae</taxon>
        <taxon>Acrasis</taxon>
    </lineage>
</organism>
<comment type="caution">
    <text evidence="2">The sequence shown here is derived from an EMBL/GenBank/DDBJ whole genome shotgun (WGS) entry which is preliminary data.</text>
</comment>
<dbReference type="GO" id="GO:0016705">
    <property type="term" value="F:oxidoreductase activity, acting on paired donors, with incorporation or reduction of molecular oxygen"/>
    <property type="evidence" value="ECO:0007669"/>
    <property type="project" value="InterPro"/>
</dbReference>
<reference evidence="2 3" key="1">
    <citation type="submission" date="2024-03" db="EMBL/GenBank/DDBJ databases">
        <title>The Acrasis kona genome and developmental transcriptomes reveal deep origins of eukaryotic multicellular pathways.</title>
        <authorList>
            <person name="Sheikh S."/>
            <person name="Fu C.-J."/>
            <person name="Brown M.W."/>
            <person name="Baldauf S.L."/>
        </authorList>
    </citation>
    <scope>NUCLEOTIDE SEQUENCE [LARGE SCALE GENOMIC DNA]</scope>
    <source>
        <strain evidence="2 3">ATCC MYA-3509</strain>
    </source>
</reference>
<dbReference type="SUPFAM" id="SSF48264">
    <property type="entry name" value="Cytochrome P450"/>
    <property type="match status" value="1"/>
</dbReference>
<keyword evidence="1" id="KW-0472">Membrane</keyword>
<dbReference type="SUPFAM" id="SSF48484">
    <property type="entry name" value="Lipoxigenase"/>
    <property type="match status" value="1"/>
</dbReference>
<accession>A0AAW2Z831</accession>
<dbReference type="EMBL" id="JAOPGA020001102">
    <property type="protein sequence ID" value="KAL0485054.1"/>
    <property type="molecule type" value="Genomic_DNA"/>
</dbReference>
<proteinExistence type="predicted"/>
<gene>
    <name evidence="2" type="ORF">AKO1_011803</name>
</gene>
<keyword evidence="1" id="KW-0812">Transmembrane</keyword>
<dbReference type="InterPro" id="IPR036396">
    <property type="entry name" value="Cyt_P450_sf"/>
</dbReference>
<dbReference type="GO" id="GO:0005506">
    <property type="term" value="F:iron ion binding"/>
    <property type="evidence" value="ECO:0007669"/>
    <property type="project" value="InterPro"/>
</dbReference>
<evidence type="ECO:0000256" key="1">
    <source>
        <dbReference type="SAM" id="Phobius"/>
    </source>
</evidence>
<sequence>MTTGKEPVPVPINSTTFLSRLWAQLKLRLDIYIHPDAHKVPPFINPVDRDGKLLDQRATHWWSKLPTPLPWIATQVVRLVGVILAVLFYIPSFITINLVGMLRWGDSSNNIIFLIITELLYALFIVFDFGIHPKKKIRALLTRYLAPMIVEPYIIKERVKILTSKDNSPPSLLQRIQSYALQFHTLLSYTFRNNNQERYLTGINRLNQDGDHLPNDANERTFFPFGDGMAVASYKGVKWLLESSEKITAEYVGWSVSSSLIKYCESDPASDKDRIQKLMKNITDQSKGLNDREDNTEDRKYLDRFLQPNKHYRISEQDLITCVGDLFYYLTTKGQFTAEESLTYTSFIQNRSLFHPDWWNLLSGYSSETKAISSLDVMRRALWKRYGNPNSKAINDFIDNSEISNEKEELRLLTLFFSLFLSTCTRLCVSVVDRLYLNPEQNLVLYDEDPISFILETARLGSDAPTVSRGLVDSDKMLVHLSNLRNNTPLHAFIACANRDPEVFHEPYVFNIKRDNLDKLLTFDAIERNTHCDIKDFSLNVVKYLADRFKPTEKYIYMRQSTDPTMYARYRSMLDGYTTIMMDLVGGLPNSFPRAIEMYVPLRKVDQSLVRLESGVIIPVVDEDYPDGDPTSKFLLRELINSKAFGINDLDFQWAGVDQALLWMHKNFGAGLPLPLVEYKELESDDVMSRLAFFAMPCFYTRKFDKDLDGEFTDGESFAYVNDAIHVGDVDVSTLPVRDSFERYGAAAYFDEEYKIKAIYWCYEKRLVKPNDPSWRHAKWVWKSTFFMIVTVKDHLMVTHLTEANAFAKAAQHCLELTSPLKPFLKPFTYHTVTVNKNASLALVNKKGFVHRMWAFDYDTFLQVCEAVVNQYEFKILPDFIHESMRDMDDKDYPIWKDANEFYNVIHTYVKEYFELYPTLFTESTDFIKSLEEDLKVSINSEKKLIEVIAQLIVNGSAKHELVGQVADLACNPTFIGCKLETGTEIQNVQTFTQLMALTLLTGFRMPMLKDDWTHLFGQDEDQIKVYKKFRQELIKYEDRVDDRNKERKHEFPFFHPQNLQVSVSI</sequence>
<dbReference type="AlphaFoldDB" id="A0AAW2Z831"/>
<keyword evidence="1" id="KW-1133">Transmembrane helix</keyword>
<dbReference type="InterPro" id="IPR036226">
    <property type="entry name" value="LipOase_C_sf"/>
</dbReference>
<keyword evidence="3" id="KW-1185">Reference proteome</keyword>
<name>A0AAW2Z831_9EUKA</name>
<protein>
    <submittedName>
        <fullName evidence="2">Arachidonate 12-lipoxygenase, 12R-type</fullName>
    </submittedName>
</protein>
<dbReference type="Gene3D" id="1.20.245.10">
    <property type="entry name" value="Lipoxygenase-1, Domain 5"/>
    <property type="match status" value="1"/>
</dbReference>
<dbReference type="Proteomes" id="UP001431209">
    <property type="component" value="Unassembled WGS sequence"/>
</dbReference>
<feature type="transmembrane region" description="Helical" evidence="1">
    <location>
        <begin position="111"/>
        <end position="131"/>
    </location>
</feature>
<dbReference type="GO" id="GO:0020037">
    <property type="term" value="F:heme binding"/>
    <property type="evidence" value="ECO:0007669"/>
    <property type="project" value="InterPro"/>
</dbReference>
<dbReference type="GO" id="GO:0004497">
    <property type="term" value="F:monooxygenase activity"/>
    <property type="evidence" value="ECO:0007669"/>
    <property type="project" value="InterPro"/>
</dbReference>
<evidence type="ECO:0000313" key="3">
    <source>
        <dbReference type="Proteomes" id="UP001431209"/>
    </source>
</evidence>
<feature type="transmembrane region" description="Helical" evidence="1">
    <location>
        <begin position="76"/>
        <end position="99"/>
    </location>
</feature>
<evidence type="ECO:0000313" key="2">
    <source>
        <dbReference type="EMBL" id="KAL0485054.1"/>
    </source>
</evidence>